<dbReference type="HOGENOM" id="CLU_010194_9_1_6"/>
<dbReference type="PANTHER" id="PTHR45458:SF1">
    <property type="entry name" value="SHORT CHAIN DEHYDROGENASE"/>
    <property type="match status" value="1"/>
</dbReference>
<name>Q2SCA7_HAHCH</name>
<dbReference type="PRINTS" id="PR00081">
    <property type="entry name" value="GDHRDH"/>
</dbReference>
<keyword evidence="3" id="KW-1185">Reference proteome</keyword>
<dbReference type="InterPro" id="IPR036291">
    <property type="entry name" value="NAD(P)-bd_dom_sf"/>
</dbReference>
<comment type="similarity">
    <text evidence="1">Belongs to the short-chain dehydrogenases/reductases (SDR) family.</text>
</comment>
<dbReference type="eggNOG" id="COG0300">
    <property type="taxonomic scope" value="Bacteria"/>
</dbReference>
<dbReference type="CDD" id="cd05325">
    <property type="entry name" value="carb_red_sniffer_like_SDR_c"/>
    <property type="match status" value="1"/>
</dbReference>
<dbReference type="PANTHER" id="PTHR45458">
    <property type="entry name" value="SHORT-CHAIN DEHYDROGENASE/REDUCTASE SDR"/>
    <property type="match status" value="1"/>
</dbReference>
<accession>Q2SCA7</accession>
<dbReference type="Pfam" id="PF00106">
    <property type="entry name" value="adh_short"/>
    <property type="match status" value="1"/>
</dbReference>
<dbReference type="SUPFAM" id="SSF51735">
    <property type="entry name" value="NAD(P)-binding Rossmann-fold domains"/>
    <property type="match status" value="1"/>
</dbReference>
<dbReference type="InterPro" id="IPR052184">
    <property type="entry name" value="SDR_enzymes"/>
</dbReference>
<dbReference type="OrthoDB" id="5786478at2"/>
<dbReference type="KEGG" id="hch:HCH_05034"/>
<evidence type="ECO:0000256" key="1">
    <source>
        <dbReference type="RuleBase" id="RU000363"/>
    </source>
</evidence>
<reference evidence="2 3" key="1">
    <citation type="journal article" date="2005" name="Nucleic Acids Res.">
        <title>Genomic blueprint of Hahella chejuensis, a marine microbe producing an algicidal agent.</title>
        <authorList>
            <person name="Jeong H."/>
            <person name="Yim J.H."/>
            <person name="Lee C."/>
            <person name="Choi S.-H."/>
            <person name="Park Y.K."/>
            <person name="Yoon S.H."/>
            <person name="Hur C.-G."/>
            <person name="Kang H.-Y."/>
            <person name="Kim D."/>
            <person name="Lee H.H."/>
            <person name="Park K.H."/>
            <person name="Park S.-H."/>
            <person name="Park H.-S."/>
            <person name="Lee H.K."/>
            <person name="Oh T.K."/>
            <person name="Kim J.F."/>
        </authorList>
    </citation>
    <scope>NUCLEOTIDE SEQUENCE [LARGE SCALE GENOMIC DNA]</scope>
    <source>
        <strain evidence="2 3">KCTC 2396</strain>
    </source>
</reference>
<evidence type="ECO:0000313" key="2">
    <source>
        <dbReference type="EMBL" id="ABC31717.1"/>
    </source>
</evidence>
<dbReference type="Proteomes" id="UP000000238">
    <property type="component" value="Chromosome"/>
</dbReference>
<dbReference type="EMBL" id="CP000155">
    <property type="protein sequence ID" value="ABC31717.1"/>
    <property type="molecule type" value="Genomic_DNA"/>
</dbReference>
<dbReference type="AlphaFoldDB" id="Q2SCA7"/>
<dbReference type="InterPro" id="IPR002347">
    <property type="entry name" value="SDR_fam"/>
</dbReference>
<dbReference type="RefSeq" id="WP_011398782.1">
    <property type="nucleotide sequence ID" value="NC_007645.1"/>
</dbReference>
<organism evidence="2 3">
    <name type="scientific">Hahella chejuensis (strain KCTC 2396)</name>
    <dbReference type="NCBI Taxonomy" id="349521"/>
    <lineage>
        <taxon>Bacteria</taxon>
        <taxon>Pseudomonadati</taxon>
        <taxon>Pseudomonadota</taxon>
        <taxon>Gammaproteobacteria</taxon>
        <taxon>Oceanospirillales</taxon>
        <taxon>Hahellaceae</taxon>
        <taxon>Hahella</taxon>
    </lineage>
</organism>
<dbReference type="Gene3D" id="3.40.50.720">
    <property type="entry name" value="NAD(P)-binding Rossmann-like Domain"/>
    <property type="match status" value="1"/>
</dbReference>
<dbReference type="GO" id="GO:0016616">
    <property type="term" value="F:oxidoreductase activity, acting on the CH-OH group of donors, NAD or NADP as acceptor"/>
    <property type="evidence" value="ECO:0007669"/>
    <property type="project" value="TreeGrafter"/>
</dbReference>
<evidence type="ECO:0000313" key="3">
    <source>
        <dbReference type="Proteomes" id="UP000000238"/>
    </source>
</evidence>
<gene>
    <name evidence="2" type="ordered locus">HCH_05034</name>
</gene>
<proteinExistence type="inferred from homology"/>
<dbReference type="STRING" id="349521.HCH_05034"/>
<protein>
    <submittedName>
        <fullName evidence="2">Short-chain alcohol dehydrogenase-like protein</fullName>
    </submittedName>
</protein>
<sequence>MAHVVITGANRGIGLELARLFSQRGDKVTAICRRASDELQQLNVTVLTDIDISQDACVEQIRQALTGQTVDILINNAGLLHHETLPSPNWDTMRAQFEINTLGPLRVTSALLENLHKGGKVGLITSRMGSVEDNSSGAYYGYRMSKAGLNAIGKSLALDLKSRGVAVALLHPGYVITDMTGHSGDITPDVAAKGLAARIDELTLENSGKFWHANGELLPW</sequence>
<dbReference type="PRINTS" id="PR00080">
    <property type="entry name" value="SDRFAMILY"/>
</dbReference>